<name>A0A5B9R6S7_9BACT</name>
<dbReference type="Gene3D" id="3.40.50.1820">
    <property type="entry name" value="alpha/beta hydrolase"/>
    <property type="match status" value="1"/>
</dbReference>
<organism evidence="3 4">
    <name type="scientific">Roseimaritima ulvae</name>
    <dbReference type="NCBI Taxonomy" id="980254"/>
    <lineage>
        <taxon>Bacteria</taxon>
        <taxon>Pseudomonadati</taxon>
        <taxon>Planctomycetota</taxon>
        <taxon>Planctomycetia</taxon>
        <taxon>Pirellulales</taxon>
        <taxon>Pirellulaceae</taxon>
        <taxon>Roseimaritima</taxon>
    </lineage>
</organism>
<evidence type="ECO:0000259" key="2">
    <source>
        <dbReference type="Pfam" id="PF00975"/>
    </source>
</evidence>
<protein>
    <submittedName>
        <fullName evidence="3">Linear gramicidin dehydrogenase LgrE</fullName>
        <ecNumber evidence="3">1.1.-.-</ecNumber>
    </submittedName>
</protein>
<evidence type="ECO:0000256" key="1">
    <source>
        <dbReference type="ARBA" id="ARBA00007169"/>
    </source>
</evidence>
<dbReference type="KEGG" id="rul:UC8_43450"/>
<dbReference type="OrthoDB" id="279191at2"/>
<dbReference type="InterPro" id="IPR029058">
    <property type="entry name" value="AB_hydrolase_fold"/>
</dbReference>
<keyword evidence="4" id="KW-1185">Reference proteome</keyword>
<dbReference type="PANTHER" id="PTHR11487:SF0">
    <property type="entry name" value="S-ACYL FATTY ACID SYNTHASE THIOESTERASE, MEDIUM CHAIN"/>
    <property type="match status" value="1"/>
</dbReference>
<dbReference type="GO" id="GO:0016491">
    <property type="term" value="F:oxidoreductase activity"/>
    <property type="evidence" value="ECO:0007669"/>
    <property type="project" value="UniProtKB-KW"/>
</dbReference>
<proteinExistence type="inferred from homology"/>
<dbReference type="AlphaFoldDB" id="A0A5B9R6S7"/>
<dbReference type="Pfam" id="PF00975">
    <property type="entry name" value="Thioesterase"/>
    <property type="match status" value="1"/>
</dbReference>
<sequence length="248" mass="28090">MSLSERWGIRKQPAATCRLRLVCFPFSGTGVSAFHGWRSHLPDWIDFCPLALPGREVRYREPPFTDVATLVEEVCPLLLESRDLPLALYGHSVGALLAFELAQRMTRQAAPPVHLFLAACRPPHLPNVMPPLHGIEDDEEFLANLQVQYRRLPDVVLRDATLLASLVRTLRADLTMFETYRCTEPQMLDCPLTVMGGTQDWFAIEELAQWDRYTTGGSKVEMLPGDHFFMQTCPEQLTAQILADLQVR</sequence>
<dbReference type="InterPro" id="IPR012223">
    <property type="entry name" value="TEII"/>
</dbReference>
<evidence type="ECO:0000313" key="4">
    <source>
        <dbReference type="Proteomes" id="UP000325286"/>
    </source>
</evidence>
<dbReference type="EMBL" id="CP042914">
    <property type="protein sequence ID" value="QEG42311.1"/>
    <property type="molecule type" value="Genomic_DNA"/>
</dbReference>
<gene>
    <name evidence="3" type="primary">lgrE</name>
    <name evidence="3" type="ORF">UC8_43450</name>
</gene>
<keyword evidence="3" id="KW-0560">Oxidoreductase</keyword>
<dbReference type="GO" id="GO:0008610">
    <property type="term" value="P:lipid biosynthetic process"/>
    <property type="evidence" value="ECO:0007669"/>
    <property type="project" value="TreeGrafter"/>
</dbReference>
<evidence type="ECO:0000313" key="3">
    <source>
        <dbReference type="EMBL" id="QEG42311.1"/>
    </source>
</evidence>
<dbReference type="InterPro" id="IPR001031">
    <property type="entry name" value="Thioesterase"/>
</dbReference>
<dbReference type="RefSeq" id="WP_068131584.1">
    <property type="nucleotide sequence ID" value="NZ_CP042914.1"/>
</dbReference>
<dbReference type="PANTHER" id="PTHR11487">
    <property type="entry name" value="THIOESTERASE"/>
    <property type="match status" value="1"/>
</dbReference>
<accession>A0A5B9R6S7</accession>
<dbReference type="Proteomes" id="UP000325286">
    <property type="component" value="Chromosome"/>
</dbReference>
<reference evidence="3 4" key="1">
    <citation type="submission" date="2019-08" db="EMBL/GenBank/DDBJ databases">
        <title>Deep-cultivation of Planctomycetes and their phenomic and genomic characterization uncovers novel biology.</title>
        <authorList>
            <person name="Wiegand S."/>
            <person name="Jogler M."/>
            <person name="Boedeker C."/>
            <person name="Pinto D."/>
            <person name="Vollmers J."/>
            <person name="Rivas-Marin E."/>
            <person name="Kohn T."/>
            <person name="Peeters S.H."/>
            <person name="Heuer A."/>
            <person name="Rast P."/>
            <person name="Oberbeckmann S."/>
            <person name="Bunk B."/>
            <person name="Jeske O."/>
            <person name="Meyerdierks A."/>
            <person name="Storesund J.E."/>
            <person name="Kallscheuer N."/>
            <person name="Luecker S."/>
            <person name="Lage O.M."/>
            <person name="Pohl T."/>
            <person name="Merkel B.J."/>
            <person name="Hornburger P."/>
            <person name="Mueller R.-W."/>
            <person name="Bruemmer F."/>
            <person name="Labrenz M."/>
            <person name="Spormann A.M."/>
            <person name="Op den Camp H."/>
            <person name="Overmann J."/>
            <person name="Amann R."/>
            <person name="Jetten M.S.M."/>
            <person name="Mascher T."/>
            <person name="Medema M.H."/>
            <person name="Devos D.P."/>
            <person name="Kaster A.-K."/>
            <person name="Ovreas L."/>
            <person name="Rohde M."/>
            <person name="Galperin M.Y."/>
            <person name="Jogler C."/>
        </authorList>
    </citation>
    <scope>NUCLEOTIDE SEQUENCE [LARGE SCALE GENOMIC DNA]</scope>
    <source>
        <strain evidence="3 4">UC8</strain>
    </source>
</reference>
<dbReference type="SUPFAM" id="SSF53474">
    <property type="entry name" value="alpha/beta-Hydrolases"/>
    <property type="match status" value="1"/>
</dbReference>
<feature type="domain" description="Thioesterase" evidence="2">
    <location>
        <begin position="20"/>
        <end position="238"/>
    </location>
</feature>
<dbReference type="EC" id="1.1.-.-" evidence="3"/>
<comment type="similarity">
    <text evidence="1">Belongs to the thioesterase family.</text>
</comment>